<dbReference type="PANTHER" id="PTHR47771:SF3">
    <property type="entry name" value="LD27203P"/>
    <property type="match status" value="1"/>
</dbReference>
<organism evidence="2 3">
    <name type="scientific">Apolygus lucorum</name>
    <name type="common">Small green plant bug</name>
    <name type="synonym">Lygocoris lucorum</name>
    <dbReference type="NCBI Taxonomy" id="248454"/>
    <lineage>
        <taxon>Eukaryota</taxon>
        <taxon>Metazoa</taxon>
        <taxon>Ecdysozoa</taxon>
        <taxon>Arthropoda</taxon>
        <taxon>Hexapoda</taxon>
        <taxon>Insecta</taxon>
        <taxon>Pterygota</taxon>
        <taxon>Neoptera</taxon>
        <taxon>Paraneoptera</taxon>
        <taxon>Hemiptera</taxon>
        <taxon>Heteroptera</taxon>
        <taxon>Panheteroptera</taxon>
        <taxon>Cimicomorpha</taxon>
        <taxon>Miridae</taxon>
        <taxon>Mirini</taxon>
        <taxon>Apolygus</taxon>
    </lineage>
</organism>
<keyword evidence="1" id="KW-0732">Signal</keyword>
<protein>
    <submittedName>
        <fullName evidence="2">Uncharacterized protein</fullName>
    </submittedName>
</protein>
<comment type="caution">
    <text evidence="2">The sequence shown here is derived from an EMBL/GenBank/DDBJ whole genome shotgun (WGS) entry which is preliminary data.</text>
</comment>
<feature type="signal peptide" evidence="1">
    <location>
        <begin position="1"/>
        <end position="19"/>
    </location>
</feature>
<dbReference type="PANTHER" id="PTHR47771">
    <property type="entry name" value="LD27203P-RELATED"/>
    <property type="match status" value="1"/>
</dbReference>
<accession>A0A8S9XWT3</accession>
<evidence type="ECO:0000313" key="2">
    <source>
        <dbReference type="EMBL" id="KAF6213367.1"/>
    </source>
</evidence>
<name>A0A8S9XWT3_APOLU</name>
<evidence type="ECO:0000256" key="1">
    <source>
        <dbReference type="SAM" id="SignalP"/>
    </source>
</evidence>
<reference evidence="2" key="1">
    <citation type="journal article" date="2021" name="Mol. Ecol. Resour.">
        <title>Apolygus lucorum genome provides insights into omnivorousness and mesophyll feeding.</title>
        <authorList>
            <person name="Liu Y."/>
            <person name="Liu H."/>
            <person name="Wang H."/>
            <person name="Huang T."/>
            <person name="Liu B."/>
            <person name="Yang B."/>
            <person name="Yin L."/>
            <person name="Li B."/>
            <person name="Zhang Y."/>
            <person name="Zhang S."/>
            <person name="Jiang F."/>
            <person name="Zhang X."/>
            <person name="Ren Y."/>
            <person name="Wang B."/>
            <person name="Wang S."/>
            <person name="Lu Y."/>
            <person name="Wu K."/>
            <person name="Fan W."/>
            <person name="Wang G."/>
        </authorList>
    </citation>
    <scope>NUCLEOTIDE SEQUENCE</scope>
    <source>
        <strain evidence="2">12Hb</strain>
    </source>
</reference>
<keyword evidence="3" id="KW-1185">Reference proteome</keyword>
<gene>
    <name evidence="2" type="ORF">GE061_011086</name>
</gene>
<dbReference type="EMBL" id="WIXP02000003">
    <property type="protein sequence ID" value="KAF6213367.1"/>
    <property type="molecule type" value="Genomic_DNA"/>
</dbReference>
<proteinExistence type="predicted"/>
<dbReference type="AlphaFoldDB" id="A0A8S9XWT3"/>
<dbReference type="Proteomes" id="UP000466442">
    <property type="component" value="Unassembled WGS sequence"/>
</dbReference>
<feature type="chain" id="PRO_5035866899" evidence="1">
    <location>
        <begin position="20"/>
        <end position="246"/>
    </location>
</feature>
<sequence>MNPLRTFFIVGLVSTMAYCVDEKKLHKRGLLHGVNDLSALNLGSSALGLEQWKSRIVWLGLLWLVYRWTRALRWTWYLECSFGQRDRLWVVVGSRAVSPGPYPVPVPHTVPVPVDRPVPVPVERPVPVPVPQAVPVPVSSPVPVHVPRPVPVPVDNPIAVPVPQPVTIARPYPVQQPSLLASSPSIGLASLSGNLLDSSLSYGLGNPSSGLSSLPSGLGSLSSGLGSLSLGSPSIPISSPTLDSSW</sequence>
<evidence type="ECO:0000313" key="3">
    <source>
        <dbReference type="Proteomes" id="UP000466442"/>
    </source>
</evidence>